<reference evidence="1 2" key="1">
    <citation type="submission" date="2017-11" db="EMBL/GenBank/DDBJ databases">
        <title>Draft Genome Sequence of Sporolactobacillus inulinus NBRC 111894 Isolated from Koso, a Japanese Sugar-Vegetable Fermented Beverage.</title>
        <authorList>
            <person name="Chiou T.Y."/>
            <person name="Oshima K."/>
            <person name="Suda W."/>
            <person name="Hattori M."/>
            <person name="Takahashi T."/>
        </authorList>
    </citation>
    <scope>NUCLEOTIDE SEQUENCE [LARGE SCALE GENOMIC DNA]</scope>
    <source>
        <strain evidence="1 2">NBRC111894</strain>
    </source>
</reference>
<proteinExistence type="predicted"/>
<dbReference type="AlphaFoldDB" id="A0A4Y1Z6F6"/>
<name>A0A4Y1Z6F6_9BACL</name>
<comment type="caution">
    <text evidence="1">The sequence shown here is derived from an EMBL/GenBank/DDBJ whole genome shotgun (WGS) entry which is preliminary data.</text>
</comment>
<organism evidence="1 2">
    <name type="scientific">Sporolactobacillus inulinus</name>
    <dbReference type="NCBI Taxonomy" id="2078"/>
    <lineage>
        <taxon>Bacteria</taxon>
        <taxon>Bacillati</taxon>
        <taxon>Bacillota</taxon>
        <taxon>Bacilli</taxon>
        <taxon>Bacillales</taxon>
        <taxon>Sporolactobacillaceae</taxon>
        <taxon>Sporolactobacillus</taxon>
    </lineage>
</organism>
<evidence type="ECO:0000313" key="2">
    <source>
        <dbReference type="Proteomes" id="UP000319716"/>
    </source>
</evidence>
<accession>A0A4Y1Z6F6</accession>
<gene>
    <name evidence="1" type="ORF">NBRC111894_72</name>
</gene>
<dbReference type="Proteomes" id="UP000319716">
    <property type="component" value="Unassembled WGS sequence"/>
</dbReference>
<sequence length="37" mass="4422">MENGVILRKEQLIRLSLRILDIAALLMFDKAFINHYY</sequence>
<dbReference type="EMBL" id="BEXB01000001">
    <property type="protein sequence ID" value="GAY74518.1"/>
    <property type="molecule type" value="Genomic_DNA"/>
</dbReference>
<protein>
    <submittedName>
        <fullName evidence="1">Uncharacterized protein</fullName>
    </submittedName>
</protein>
<evidence type="ECO:0000313" key="1">
    <source>
        <dbReference type="EMBL" id="GAY74518.1"/>
    </source>
</evidence>